<protein>
    <recommendedName>
        <fullName evidence="4">Lipoprotein</fullName>
    </recommendedName>
</protein>
<feature type="signal peptide" evidence="1">
    <location>
        <begin position="1"/>
        <end position="26"/>
    </location>
</feature>
<dbReference type="Proteomes" id="UP000249135">
    <property type="component" value="Unassembled WGS sequence"/>
</dbReference>
<reference evidence="2 3" key="1">
    <citation type="submission" date="2017-08" db="EMBL/GenBank/DDBJ databases">
        <title>Infants hospitalized years apart are colonized by the same room-sourced microbial strains.</title>
        <authorList>
            <person name="Brooks B."/>
            <person name="Olm M.R."/>
            <person name="Firek B.A."/>
            <person name="Baker R."/>
            <person name="Thomas B.C."/>
            <person name="Morowitz M.J."/>
            <person name="Banfield J.F."/>
        </authorList>
    </citation>
    <scope>NUCLEOTIDE SEQUENCE [LARGE SCALE GENOMIC DNA]</scope>
    <source>
        <strain evidence="2">S2_005_003_R2_41</strain>
    </source>
</reference>
<organism evidence="2 3">
    <name type="scientific">Variovorax paradoxus</name>
    <dbReference type="NCBI Taxonomy" id="34073"/>
    <lineage>
        <taxon>Bacteria</taxon>
        <taxon>Pseudomonadati</taxon>
        <taxon>Pseudomonadota</taxon>
        <taxon>Betaproteobacteria</taxon>
        <taxon>Burkholderiales</taxon>
        <taxon>Comamonadaceae</taxon>
        <taxon>Variovorax</taxon>
    </lineage>
</organism>
<comment type="caution">
    <text evidence="2">The sequence shown here is derived from an EMBL/GenBank/DDBJ whole genome shotgun (WGS) entry which is preliminary data.</text>
</comment>
<proteinExistence type="predicted"/>
<evidence type="ECO:0000256" key="1">
    <source>
        <dbReference type="SAM" id="SignalP"/>
    </source>
</evidence>
<accession>A0A2W5QG68</accession>
<evidence type="ECO:0000313" key="3">
    <source>
        <dbReference type="Proteomes" id="UP000249135"/>
    </source>
</evidence>
<dbReference type="AlphaFoldDB" id="A0A2W5QG68"/>
<evidence type="ECO:0008006" key="4">
    <source>
        <dbReference type="Google" id="ProtNLM"/>
    </source>
</evidence>
<keyword evidence="1" id="KW-0732">Signal</keyword>
<sequence length="195" mass="20761">MTLKQCVCRSAAMAAAAAVLVLTGCAQVKLGAANPSIENIQAAKASGMPPVAVGTFVLAEGVPRSVDEAVSIRSNRFFSPYDSSFAKYLQETLTAELRAAGLLDANAATRISGQLTRSEVEAGTSSGTASLGAWFVVYRNDAVIYRKQLVEQDNWPSSFVGAVAIPDAANHYAALYRRLVARLLTDEDFRKAMKP</sequence>
<name>A0A2W5QG68_VARPD</name>
<evidence type="ECO:0000313" key="2">
    <source>
        <dbReference type="EMBL" id="PZQ75469.1"/>
    </source>
</evidence>
<dbReference type="PROSITE" id="PS51257">
    <property type="entry name" value="PROKAR_LIPOPROTEIN"/>
    <property type="match status" value="1"/>
</dbReference>
<gene>
    <name evidence="2" type="ORF">DI563_09590</name>
</gene>
<feature type="chain" id="PRO_5015860803" description="Lipoprotein" evidence="1">
    <location>
        <begin position="27"/>
        <end position="195"/>
    </location>
</feature>
<dbReference type="EMBL" id="QFPP01000086">
    <property type="protein sequence ID" value="PZQ75469.1"/>
    <property type="molecule type" value="Genomic_DNA"/>
</dbReference>